<dbReference type="Pfam" id="PF07703">
    <property type="entry name" value="A2M_BRD"/>
    <property type="match status" value="1"/>
</dbReference>
<name>A0A016SKH3_9BILA</name>
<dbReference type="Pfam" id="PF00207">
    <property type="entry name" value="A2M"/>
    <property type="match status" value="1"/>
</dbReference>
<dbReference type="AlphaFoldDB" id="A0A016SKH3"/>
<gene>
    <name evidence="4" type="primary">Acey_s0209.g2107</name>
    <name evidence="4" type="ORF">Y032_0209g2107</name>
</gene>
<evidence type="ECO:0000313" key="5">
    <source>
        <dbReference type="Proteomes" id="UP000024635"/>
    </source>
</evidence>
<dbReference type="PANTHER" id="PTHR11412:SF136">
    <property type="entry name" value="CD109 ANTIGEN"/>
    <property type="match status" value="1"/>
</dbReference>
<dbReference type="InterPro" id="IPR011625">
    <property type="entry name" value="A2M_N_BRD"/>
</dbReference>
<dbReference type="GO" id="GO:0004866">
    <property type="term" value="F:endopeptidase inhibitor activity"/>
    <property type="evidence" value="ECO:0007669"/>
    <property type="project" value="InterPro"/>
</dbReference>
<keyword evidence="2" id="KW-0882">Thioester bond</keyword>
<dbReference type="Gene3D" id="2.20.130.20">
    <property type="match status" value="1"/>
</dbReference>
<dbReference type="PANTHER" id="PTHR11412">
    <property type="entry name" value="MACROGLOBULIN / COMPLEMENT"/>
    <property type="match status" value="1"/>
</dbReference>
<dbReference type="InterPro" id="IPR001599">
    <property type="entry name" value="Macroglobln_a2"/>
</dbReference>
<evidence type="ECO:0000256" key="2">
    <source>
        <dbReference type="ARBA" id="ARBA00022966"/>
    </source>
</evidence>
<protein>
    <recommendedName>
        <fullName evidence="3">Alpha-2-macroglobulin domain-containing protein</fullName>
    </recommendedName>
</protein>
<sequence>MSVIALNKLAKCIPTEDQSSAEITDGIWQQPVNLSSCFSDSRRQASIISVEIRDRGTGNRGESTVTFDPLAAGFEIVPLRPVFNARTKNILVMTYSTGAPTSAVLGISFHCLGDVKQSTKSTETLVGNVLSFAKPSDWDRCHVIVVQATRHVGTMKTRTKTLMLPIMVDVSSMEPSWIEIASIRAAYAVGESLNVTVPKAMARSLNYLVLCNSLSVPATGQIRDDGTLTIRMTRAMIGRCILFVYSLDNKPTTDMMQFNVVEQCQVSTFASRDTIKPGTSVTFTLNGEPHGIAVMRAMDDRLNSLNVTNEAIRPKSWDFSMFHRPELKANQAKLLNFVALKEVRRALELSCALGGSSYFQQFGICPDAKVTQSALSNFCLNVMVAKCMNPEQPTVSVSTACDSKNPRNCGLPLKKAASVLERFSNIQALRASDDISVNMFSDNERLAEEDSPKIRERFHEVWLFDAIPLGASGTASRTLKAPDTVGRWSVSSVFWALGQRDLCPAANVHVTSKKDVFLEVDLPKSVFINETVTAKVSVIALNPQRETKYSVCLSEMSRKICADLGSFGQLGQPSYSRVVVSPSQPIDTKTFTLRFLSTGSTKVTFQLREETSFPGKHHCDIGEVYDSVRLNIFIAKRDETEEIYKRLILNANKPLTEVRLSNAVVDATTPRDIFHVTEYRSPLNADMLVTDVHTNILDSDAVYSYTIDISKFLPIQPLDVSFRRSRRSLEQGNSFLSDILKKLSVELYQFKRIKMLQHTDVRTLEASENRIGSCCDIRYAAVL</sequence>
<organism evidence="4 5">
    <name type="scientific">Ancylostoma ceylanicum</name>
    <dbReference type="NCBI Taxonomy" id="53326"/>
    <lineage>
        <taxon>Eukaryota</taxon>
        <taxon>Metazoa</taxon>
        <taxon>Ecdysozoa</taxon>
        <taxon>Nematoda</taxon>
        <taxon>Chromadorea</taxon>
        <taxon>Rhabditida</taxon>
        <taxon>Rhabditina</taxon>
        <taxon>Rhabditomorpha</taxon>
        <taxon>Strongyloidea</taxon>
        <taxon>Ancylostomatidae</taxon>
        <taxon>Ancylostomatinae</taxon>
        <taxon>Ancylostoma</taxon>
    </lineage>
</organism>
<keyword evidence="1" id="KW-0732">Signal</keyword>
<evidence type="ECO:0000259" key="3">
    <source>
        <dbReference type="SMART" id="SM01360"/>
    </source>
</evidence>
<evidence type="ECO:0000313" key="4">
    <source>
        <dbReference type="EMBL" id="EYB91198.1"/>
    </source>
</evidence>
<dbReference type="STRING" id="53326.A0A016SKH3"/>
<proteinExistence type="predicted"/>
<accession>A0A016SKH3</accession>
<feature type="domain" description="Alpha-2-macroglobulin" evidence="3">
    <location>
        <begin position="461"/>
        <end position="553"/>
    </location>
</feature>
<evidence type="ECO:0000256" key="1">
    <source>
        <dbReference type="ARBA" id="ARBA00022729"/>
    </source>
</evidence>
<dbReference type="Proteomes" id="UP000024635">
    <property type="component" value="Unassembled WGS sequence"/>
</dbReference>
<dbReference type="SMART" id="SM01360">
    <property type="entry name" value="A2M"/>
    <property type="match status" value="1"/>
</dbReference>
<reference evidence="5" key="1">
    <citation type="journal article" date="2015" name="Nat. Genet.">
        <title>The genome and transcriptome of the zoonotic hookworm Ancylostoma ceylanicum identify infection-specific gene families.</title>
        <authorList>
            <person name="Schwarz E.M."/>
            <person name="Hu Y."/>
            <person name="Antoshechkin I."/>
            <person name="Miller M.M."/>
            <person name="Sternberg P.W."/>
            <person name="Aroian R.V."/>
        </authorList>
    </citation>
    <scope>NUCLEOTIDE SEQUENCE</scope>
    <source>
        <strain evidence="5">HY135</strain>
    </source>
</reference>
<keyword evidence="5" id="KW-1185">Reference proteome</keyword>
<dbReference type="OrthoDB" id="5829112at2759"/>
<comment type="caution">
    <text evidence="4">The sequence shown here is derived from an EMBL/GenBank/DDBJ whole genome shotgun (WGS) entry which is preliminary data.</text>
</comment>
<dbReference type="EMBL" id="JARK01001545">
    <property type="protein sequence ID" value="EYB91198.1"/>
    <property type="molecule type" value="Genomic_DNA"/>
</dbReference>
<dbReference type="InterPro" id="IPR050473">
    <property type="entry name" value="A2M/Complement_sys"/>
</dbReference>